<evidence type="ECO:0000313" key="3">
    <source>
        <dbReference type="Proteomes" id="UP001054252"/>
    </source>
</evidence>
<protein>
    <submittedName>
        <fullName evidence="2">Uncharacterized protein</fullName>
    </submittedName>
</protein>
<keyword evidence="1" id="KW-1133">Transmembrane helix</keyword>
<comment type="caution">
    <text evidence="2">The sequence shown here is derived from an EMBL/GenBank/DDBJ whole genome shotgun (WGS) entry which is preliminary data.</text>
</comment>
<keyword evidence="3" id="KW-1185">Reference proteome</keyword>
<evidence type="ECO:0000313" key="2">
    <source>
        <dbReference type="EMBL" id="GKV16988.1"/>
    </source>
</evidence>
<dbReference type="AlphaFoldDB" id="A0AAV5JQS4"/>
<gene>
    <name evidence="2" type="ORF">SLEP1_g27547</name>
</gene>
<keyword evidence="1" id="KW-0812">Transmembrane</keyword>
<accession>A0AAV5JQS4</accession>
<feature type="transmembrane region" description="Helical" evidence="1">
    <location>
        <begin position="12"/>
        <end position="34"/>
    </location>
</feature>
<reference evidence="2 3" key="1">
    <citation type="journal article" date="2021" name="Commun. Biol.">
        <title>The genome of Shorea leprosula (Dipterocarpaceae) highlights the ecological relevance of drought in aseasonal tropical rainforests.</title>
        <authorList>
            <person name="Ng K.K.S."/>
            <person name="Kobayashi M.J."/>
            <person name="Fawcett J.A."/>
            <person name="Hatakeyama M."/>
            <person name="Paape T."/>
            <person name="Ng C.H."/>
            <person name="Ang C.C."/>
            <person name="Tnah L.H."/>
            <person name="Lee C.T."/>
            <person name="Nishiyama T."/>
            <person name="Sese J."/>
            <person name="O'Brien M.J."/>
            <person name="Copetti D."/>
            <person name="Mohd Noor M.I."/>
            <person name="Ong R.C."/>
            <person name="Putra M."/>
            <person name="Sireger I.Z."/>
            <person name="Indrioko S."/>
            <person name="Kosugi Y."/>
            <person name="Izuno A."/>
            <person name="Isagi Y."/>
            <person name="Lee S.L."/>
            <person name="Shimizu K.K."/>
        </authorList>
    </citation>
    <scope>NUCLEOTIDE SEQUENCE [LARGE SCALE GENOMIC DNA]</scope>
    <source>
        <strain evidence="2">214</strain>
    </source>
</reference>
<feature type="transmembrane region" description="Helical" evidence="1">
    <location>
        <begin position="40"/>
        <end position="60"/>
    </location>
</feature>
<proteinExistence type="predicted"/>
<dbReference type="Proteomes" id="UP001054252">
    <property type="component" value="Unassembled WGS sequence"/>
</dbReference>
<keyword evidence="1" id="KW-0472">Membrane</keyword>
<sequence>MQRQKTIKYLKFLWGCTIAILFSLCFVSILTILISSPNVAFPGLFFGTAPTTASVNISLVDSIFRRSSLHSQISSLQSQVGILLEQLHTESSESKVLAKFSNQVLQIAISLNNLADGLSGLHGSSASPASNELSSIHEDLTETEETDDEEGSIQGMVFRSFHELQDLWHLP</sequence>
<dbReference type="EMBL" id="BPVZ01000046">
    <property type="protein sequence ID" value="GKV16988.1"/>
    <property type="molecule type" value="Genomic_DNA"/>
</dbReference>
<evidence type="ECO:0000256" key="1">
    <source>
        <dbReference type="SAM" id="Phobius"/>
    </source>
</evidence>
<name>A0AAV5JQS4_9ROSI</name>
<organism evidence="2 3">
    <name type="scientific">Rubroshorea leprosula</name>
    <dbReference type="NCBI Taxonomy" id="152421"/>
    <lineage>
        <taxon>Eukaryota</taxon>
        <taxon>Viridiplantae</taxon>
        <taxon>Streptophyta</taxon>
        <taxon>Embryophyta</taxon>
        <taxon>Tracheophyta</taxon>
        <taxon>Spermatophyta</taxon>
        <taxon>Magnoliopsida</taxon>
        <taxon>eudicotyledons</taxon>
        <taxon>Gunneridae</taxon>
        <taxon>Pentapetalae</taxon>
        <taxon>rosids</taxon>
        <taxon>malvids</taxon>
        <taxon>Malvales</taxon>
        <taxon>Dipterocarpaceae</taxon>
        <taxon>Rubroshorea</taxon>
    </lineage>
</organism>